<dbReference type="Proteomes" id="UP000319865">
    <property type="component" value="Unassembled WGS sequence"/>
</dbReference>
<dbReference type="InterPro" id="IPR045337">
    <property type="entry name" value="MmgE_PrpD_C"/>
</dbReference>
<comment type="similarity">
    <text evidence="1">Belongs to the PrpD family.</text>
</comment>
<evidence type="ECO:0000313" key="5">
    <source>
        <dbReference type="Proteomes" id="UP000319865"/>
    </source>
</evidence>
<keyword evidence="5" id="KW-1185">Reference proteome</keyword>
<organism evidence="4 5">
    <name type="scientific">Blastococcus colisei</name>
    <dbReference type="NCBI Taxonomy" id="1564162"/>
    <lineage>
        <taxon>Bacteria</taxon>
        <taxon>Bacillati</taxon>
        <taxon>Actinomycetota</taxon>
        <taxon>Actinomycetes</taxon>
        <taxon>Geodermatophilales</taxon>
        <taxon>Geodermatophilaceae</taxon>
        <taxon>Blastococcus</taxon>
    </lineage>
</organism>
<dbReference type="PANTHER" id="PTHR16943:SF8">
    <property type="entry name" value="2-METHYLCITRATE DEHYDRATASE"/>
    <property type="match status" value="1"/>
</dbReference>
<sequence>MSAGSRPPLTAQVVDWAADLTVDDLPPAVVHQAKRVILDYVAAALVGTTSGAAQILRRYVAETEGPGPSTVVGTALKVSAPSAALVNGTATHGLEVDDGYTPGSTHPGGPIGSAVLAVAEARGSGPEDILLATAIGLELTCRIGGAGHPATWRRGFHNTPLNGVFGAAAAATRLLGGDRTDLANALGLAGSHAGGLFEFLHGGGEVKRLHPGKAARDGIISAELAVRGLTGPTTVLEGPSGYFRAFADDDYDADHLVGDLGGTWRMLGMYVKPYPCCRHLHGPIDAILALDREEAIDPDAVESVRVETFTAASRHGGKKIDEFLDAQMSIPYAVAVTMLHGIPGLEHFGDAYRDDPRLRRIVEVVETEEAADCVRDFPAMRPARVTVRADGRERVLRIDQPYGEPSNPVLDEDLEAKLHRLAGPVVGAERVSDIAAAIWAFDDPGRLFALLGAGTRP</sequence>
<name>A0A543P1X0_9ACTN</name>
<evidence type="ECO:0000259" key="3">
    <source>
        <dbReference type="Pfam" id="PF19305"/>
    </source>
</evidence>
<feature type="domain" description="MmgE/PrpD C-terminal" evidence="3">
    <location>
        <begin position="274"/>
        <end position="439"/>
    </location>
</feature>
<dbReference type="SUPFAM" id="SSF103378">
    <property type="entry name" value="2-methylcitrate dehydratase PrpD"/>
    <property type="match status" value="1"/>
</dbReference>
<gene>
    <name evidence="4" type="ORF">FHU33_4741</name>
</gene>
<accession>A0A543P1X0</accession>
<dbReference type="OrthoDB" id="9797528at2"/>
<comment type="caution">
    <text evidence="4">The sequence shown here is derived from an EMBL/GenBank/DDBJ whole genome shotgun (WGS) entry which is preliminary data.</text>
</comment>
<dbReference type="AlphaFoldDB" id="A0A543P1X0"/>
<proteinExistence type="inferred from homology"/>
<dbReference type="GO" id="GO:0016829">
    <property type="term" value="F:lyase activity"/>
    <property type="evidence" value="ECO:0007669"/>
    <property type="project" value="InterPro"/>
</dbReference>
<feature type="domain" description="MmgE/PrpD N-terminal" evidence="2">
    <location>
        <begin position="12"/>
        <end position="249"/>
    </location>
</feature>
<dbReference type="InterPro" id="IPR042183">
    <property type="entry name" value="MmgE/PrpD_sf_1"/>
</dbReference>
<dbReference type="EMBL" id="VFQE01000002">
    <property type="protein sequence ID" value="TQN38061.1"/>
    <property type="molecule type" value="Genomic_DNA"/>
</dbReference>
<dbReference type="Gene3D" id="1.10.4100.10">
    <property type="entry name" value="2-methylcitrate dehydratase PrpD"/>
    <property type="match status" value="1"/>
</dbReference>
<dbReference type="Pfam" id="PF19305">
    <property type="entry name" value="MmgE_PrpD_C"/>
    <property type="match status" value="1"/>
</dbReference>
<dbReference type="Gene3D" id="3.30.1330.120">
    <property type="entry name" value="2-methylcitrate dehydratase PrpD"/>
    <property type="match status" value="1"/>
</dbReference>
<dbReference type="PANTHER" id="PTHR16943">
    <property type="entry name" value="2-METHYLCITRATE DEHYDRATASE-RELATED"/>
    <property type="match status" value="1"/>
</dbReference>
<evidence type="ECO:0000256" key="1">
    <source>
        <dbReference type="ARBA" id="ARBA00006174"/>
    </source>
</evidence>
<protein>
    <submittedName>
        <fullName evidence="4">2-methylcitrate dehydratase PrpD</fullName>
    </submittedName>
</protein>
<dbReference type="InterPro" id="IPR045336">
    <property type="entry name" value="MmgE_PrpD_N"/>
</dbReference>
<dbReference type="InterPro" id="IPR036148">
    <property type="entry name" value="MmgE/PrpD_sf"/>
</dbReference>
<dbReference type="Pfam" id="PF03972">
    <property type="entry name" value="MmgE_PrpD_N"/>
    <property type="match status" value="1"/>
</dbReference>
<evidence type="ECO:0000313" key="4">
    <source>
        <dbReference type="EMBL" id="TQN38061.1"/>
    </source>
</evidence>
<dbReference type="RefSeq" id="WP_142027947.1">
    <property type="nucleotide sequence ID" value="NZ_VFQE01000002.1"/>
</dbReference>
<evidence type="ECO:0000259" key="2">
    <source>
        <dbReference type="Pfam" id="PF03972"/>
    </source>
</evidence>
<dbReference type="InterPro" id="IPR005656">
    <property type="entry name" value="MmgE_PrpD"/>
</dbReference>
<reference evidence="4 5" key="1">
    <citation type="submission" date="2019-06" db="EMBL/GenBank/DDBJ databases">
        <title>Sequencing the genomes of 1000 actinobacteria strains.</title>
        <authorList>
            <person name="Klenk H.-P."/>
        </authorList>
    </citation>
    <scope>NUCLEOTIDE SEQUENCE [LARGE SCALE GENOMIC DNA]</scope>
    <source>
        <strain evidence="4 5">DSM 46837</strain>
    </source>
</reference>
<dbReference type="InterPro" id="IPR042188">
    <property type="entry name" value="MmgE/PrpD_sf_2"/>
</dbReference>